<reference evidence="1 2" key="1">
    <citation type="submission" date="2018-05" db="EMBL/GenBank/DDBJ databases">
        <title>Salinimonas sp. HMF8227 Genome sequencing and assembly.</title>
        <authorList>
            <person name="Kang H."/>
            <person name="Kang J."/>
            <person name="Cha I."/>
            <person name="Kim H."/>
            <person name="Joh K."/>
        </authorList>
    </citation>
    <scope>NUCLEOTIDE SEQUENCE [LARGE SCALE GENOMIC DNA]</scope>
    <source>
        <strain evidence="1 2">HMF8227</strain>
    </source>
</reference>
<accession>A0A2S2E0P6</accession>
<name>A0A2S2E0P6_9ALTE</name>
<protein>
    <submittedName>
        <fullName evidence="1">Uncharacterized protein</fullName>
    </submittedName>
</protein>
<proteinExistence type="predicted"/>
<sequence length="183" mass="20570">MKASRKNLLALAAVFILPVVLAYFALQGDWFNRGVTNKGTLVEPPLDLSVLDQPDDPKWRLLYVLPESCDKACNNALYAIHQVWLALGREQDRVEPLVLVPESEMAKARQAIKELGHIRLQAANRKDVNKVFKAQSANGIFIVDTLGQVILRYPLKQQKQQAVLSSRDILSDMKKLLKLSRIG</sequence>
<gene>
    <name evidence="1" type="ORF">HMF8227_00079</name>
</gene>
<dbReference type="Proteomes" id="UP000245728">
    <property type="component" value="Chromosome"/>
</dbReference>
<dbReference type="KEGG" id="salh:HMF8227_00079"/>
<keyword evidence="2" id="KW-1185">Reference proteome</keyword>
<evidence type="ECO:0000313" key="2">
    <source>
        <dbReference type="Proteomes" id="UP000245728"/>
    </source>
</evidence>
<dbReference type="EMBL" id="CP029347">
    <property type="protein sequence ID" value="AWL10587.1"/>
    <property type="molecule type" value="Genomic_DNA"/>
</dbReference>
<dbReference type="AlphaFoldDB" id="A0A2S2E0P6"/>
<evidence type="ECO:0000313" key="1">
    <source>
        <dbReference type="EMBL" id="AWL10587.1"/>
    </source>
</evidence>
<dbReference type="RefSeq" id="WP_109338290.1">
    <property type="nucleotide sequence ID" value="NZ_CP029347.1"/>
</dbReference>
<dbReference type="OrthoDB" id="9785445at2"/>
<organism evidence="1 2">
    <name type="scientific">Saliniradius amylolyticus</name>
    <dbReference type="NCBI Taxonomy" id="2183582"/>
    <lineage>
        <taxon>Bacteria</taxon>
        <taxon>Pseudomonadati</taxon>
        <taxon>Pseudomonadota</taxon>
        <taxon>Gammaproteobacteria</taxon>
        <taxon>Alteromonadales</taxon>
        <taxon>Alteromonadaceae</taxon>
        <taxon>Saliniradius</taxon>
    </lineage>
</organism>